<dbReference type="OrthoDB" id="3049189at2759"/>
<feature type="compositionally biased region" description="Polar residues" evidence="1">
    <location>
        <begin position="180"/>
        <end position="191"/>
    </location>
</feature>
<name>A0A0C9TDA5_PAXIN</name>
<feature type="compositionally biased region" description="Low complexity" evidence="1">
    <location>
        <begin position="1"/>
        <end position="11"/>
    </location>
</feature>
<keyword evidence="3" id="KW-1185">Reference proteome</keyword>
<dbReference type="HOGENOM" id="CLU_816623_0_0_1"/>
<gene>
    <name evidence="2" type="ORF">PAXINDRAFT_21521</name>
</gene>
<sequence>MTGQALAQQLLCDDLNPAPRKRQRTSSMSHTHQTIPSQDAIHDSNISDSGTPQASLNTPSQVQSTIVQGPTDPQTQSPTAPFNSEVPSHEKDFLLVRMRHVEHNVLSAREDFAQRMDTLEDSISAKLSNLSECIRVSSLAPQTAPTFTATRQSTSCTTSIPNHQHLTASAPLQPVPAPTEVSQPLSTQPLQHDQEDTIPDELRAEAQLGNETFVFNKTEVPDPPAILFSKDIDRLFHEWEDSTLLCVNGRNIPIKYWPEFYKKSKGVKENAWGALRTKWDNWKFIVTERQAHSDNTSFWRKFSDSNGQRLGYQKVLQALKKECKAIATHHATNARTFFRR</sequence>
<feature type="compositionally biased region" description="Polar residues" evidence="1">
    <location>
        <begin position="44"/>
        <end position="86"/>
    </location>
</feature>
<protein>
    <submittedName>
        <fullName evidence="2">Uncharacterized protein</fullName>
    </submittedName>
</protein>
<reference evidence="2 3" key="1">
    <citation type="submission" date="2014-06" db="EMBL/GenBank/DDBJ databases">
        <authorList>
            <consortium name="DOE Joint Genome Institute"/>
            <person name="Kuo A."/>
            <person name="Kohler A."/>
            <person name="Nagy L.G."/>
            <person name="Floudas D."/>
            <person name="Copeland A."/>
            <person name="Barry K.W."/>
            <person name="Cichocki N."/>
            <person name="Veneault-Fourrey C."/>
            <person name="LaButti K."/>
            <person name="Lindquist E.A."/>
            <person name="Lipzen A."/>
            <person name="Lundell T."/>
            <person name="Morin E."/>
            <person name="Murat C."/>
            <person name="Sun H."/>
            <person name="Tunlid A."/>
            <person name="Henrissat B."/>
            <person name="Grigoriev I.V."/>
            <person name="Hibbett D.S."/>
            <person name="Martin F."/>
            <person name="Nordberg H.P."/>
            <person name="Cantor M.N."/>
            <person name="Hua S.X."/>
        </authorList>
    </citation>
    <scope>NUCLEOTIDE SEQUENCE [LARGE SCALE GENOMIC DNA]</scope>
    <source>
        <strain evidence="2 3">ATCC 200175</strain>
    </source>
</reference>
<dbReference type="Proteomes" id="UP000053647">
    <property type="component" value="Unassembled WGS sequence"/>
</dbReference>
<feature type="compositionally biased region" description="Polar residues" evidence="1">
    <location>
        <begin position="25"/>
        <end position="37"/>
    </location>
</feature>
<accession>A0A0C9TDA5</accession>
<organism evidence="2 3">
    <name type="scientific">Paxillus involutus ATCC 200175</name>
    <dbReference type="NCBI Taxonomy" id="664439"/>
    <lineage>
        <taxon>Eukaryota</taxon>
        <taxon>Fungi</taxon>
        <taxon>Dikarya</taxon>
        <taxon>Basidiomycota</taxon>
        <taxon>Agaricomycotina</taxon>
        <taxon>Agaricomycetes</taxon>
        <taxon>Agaricomycetidae</taxon>
        <taxon>Boletales</taxon>
        <taxon>Paxilineae</taxon>
        <taxon>Paxillaceae</taxon>
        <taxon>Paxillus</taxon>
    </lineage>
</organism>
<dbReference type="AlphaFoldDB" id="A0A0C9TDA5"/>
<evidence type="ECO:0000256" key="1">
    <source>
        <dbReference type="SAM" id="MobiDB-lite"/>
    </source>
</evidence>
<feature type="region of interest" description="Disordered" evidence="1">
    <location>
        <begin position="169"/>
        <end position="193"/>
    </location>
</feature>
<proteinExistence type="predicted"/>
<reference evidence="3" key="2">
    <citation type="submission" date="2015-01" db="EMBL/GenBank/DDBJ databases">
        <title>Evolutionary Origins and Diversification of the Mycorrhizal Mutualists.</title>
        <authorList>
            <consortium name="DOE Joint Genome Institute"/>
            <consortium name="Mycorrhizal Genomics Consortium"/>
            <person name="Kohler A."/>
            <person name="Kuo A."/>
            <person name="Nagy L.G."/>
            <person name="Floudas D."/>
            <person name="Copeland A."/>
            <person name="Barry K.W."/>
            <person name="Cichocki N."/>
            <person name="Veneault-Fourrey C."/>
            <person name="LaButti K."/>
            <person name="Lindquist E.A."/>
            <person name="Lipzen A."/>
            <person name="Lundell T."/>
            <person name="Morin E."/>
            <person name="Murat C."/>
            <person name="Riley R."/>
            <person name="Ohm R."/>
            <person name="Sun H."/>
            <person name="Tunlid A."/>
            <person name="Henrissat B."/>
            <person name="Grigoriev I.V."/>
            <person name="Hibbett D.S."/>
            <person name="Martin F."/>
        </authorList>
    </citation>
    <scope>NUCLEOTIDE SEQUENCE [LARGE SCALE GENOMIC DNA]</scope>
    <source>
        <strain evidence="3">ATCC 200175</strain>
    </source>
</reference>
<evidence type="ECO:0000313" key="2">
    <source>
        <dbReference type="EMBL" id="KIJ05196.1"/>
    </source>
</evidence>
<feature type="region of interest" description="Disordered" evidence="1">
    <location>
        <begin position="1"/>
        <end position="87"/>
    </location>
</feature>
<evidence type="ECO:0000313" key="3">
    <source>
        <dbReference type="Proteomes" id="UP000053647"/>
    </source>
</evidence>
<dbReference type="EMBL" id="KN821164">
    <property type="protein sequence ID" value="KIJ05196.1"/>
    <property type="molecule type" value="Genomic_DNA"/>
</dbReference>